<proteinExistence type="predicted"/>
<dbReference type="InterPro" id="IPR041401">
    <property type="entry name" value="TseB-like_dom"/>
</dbReference>
<evidence type="ECO:0000256" key="1">
    <source>
        <dbReference type="SAM" id="Phobius"/>
    </source>
</evidence>
<dbReference type="RefSeq" id="WP_040760112.1">
    <property type="nucleotide sequence ID" value="NZ_CABKOP010000013.1"/>
</dbReference>
<dbReference type="InterPro" id="IPR046350">
    <property type="entry name" value="Cystatin_sf"/>
</dbReference>
<comment type="caution">
    <text evidence="3">The sequence shown here is derived from an EMBL/GenBank/DDBJ whole genome shotgun (WGS) entry which is preliminary data.</text>
</comment>
<dbReference type="EMBL" id="JAANXN010000004">
    <property type="protein sequence ID" value="MDF8370800.1"/>
    <property type="molecule type" value="Genomic_DNA"/>
</dbReference>
<evidence type="ECO:0000313" key="3">
    <source>
        <dbReference type="EMBL" id="MDF8370800.1"/>
    </source>
</evidence>
<organism evidence="3 4">
    <name type="scientific">Weissella paramesenteroides</name>
    <name type="common">Leuconostoc paramesenteroides</name>
    <dbReference type="NCBI Taxonomy" id="1249"/>
    <lineage>
        <taxon>Bacteria</taxon>
        <taxon>Bacillati</taxon>
        <taxon>Bacillota</taxon>
        <taxon>Bacilli</taxon>
        <taxon>Lactobacillales</taxon>
        <taxon>Lactobacillaceae</taxon>
        <taxon>Weissella</taxon>
    </lineage>
</organism>
<reference evidence="3 4" key="1">
    <citation type="submission" date="2020-03" db="EMBL/GenBank/DDBJ databases">
        <title>Comparative genomics of Weissella paramesenteroides.</title>
        <authorList>
            <person name="Kant R."/>
            <person name="Takala T."/>
            <person name="Saris P."/>
        </authorList>
    </citation>
    <scope>NUCLEOTIDE SEQUENCE [LARGE SCALE GENOMIC DNA]</scope>
    <source>
        <strain evidence="3 4">SJ27-4</strain>
    </source>
</reference>
<dbReference type="Pfam" id="PF17881">
    <property type="entry name" value="TseB"/>
    <property type="match status" value="1"/>
</dbReference>
<dbReference type="AlphaFoldDB" id="A0ABD4XHS8"/>
<keyword evidence="1" id="KW-1133">Transmembrane helix</keyword>
<dbReference type="SUPFAM" id="SSF54403">
    <property type="entry name" value="Cystatin/monellin"/>
    <property type="match status" value="2"/>
</dbReference>
<keyword evidence="1" id="KW-0812">Transmembrane</keyword>
<evidence type="ECO:0000259" key="2">
    <source>
        <dbReference type="Pfam" id="PF17881"/>
    </source>
</evidence>
<evidence type="ECO:0000313" key="4">
    <source>
        <dbReference type="Proteomes" id="UP001215461"/>
    </source>
</evidence>
<dbReference type="Gene3D" id="3.10.450.40">
    <property type="match status" value="2"/>
</dbReference>
<dbReference type="Proteomes" id="UP001215461">
    <property type="component" value="Unassembled WGS sequence"/>
</dbReference>
<gene>
    <name evidence="3" type="ORF">G9403_03880</name>
</gene>
<sequence>MEMRSTVHGRRGKRLRHWLLGILMFLFIILIGVSILGEAQKPVDTAKERVTKIAKQSNKLTSVSKFYRISRQKVYYSAVGENKKHQKVGVIVQGKSDKLTTINMTDGLSEKQVKKLANKQFHPKKVTSIGLALYKQVPVWQLTFVDKDNNLNFITYQFSDGKQVQTIRHL</sequence>
<feature type="domain" description="Cell wall elongation regulator TseB-like" evidence="2">
    <location>
        <begin position="52"/>
        <end position="92"/>
    </location>
</feature>
<accession>A0ABD4XHS8</accession>
<feature type="transmembrane region" description="Helical" evidence="1">
    <location>
        <begin position="18"/>
        <end position="37"/>
    </location>
</feature>
<keyword evidence="1" id="KW-0472">Membrane</keyword>
<name>A0ABD4XHS8_WEIPA</name>
<protein>
    <submittedName>
        <fullName evidence="3">DUF5590 domain-containing protein</fullName>
    </submittedName>
</protein>